<dbReference type="GO" id="GO:0004834">
    <property type="term" value="F:tryptophan synthase activity"/>
    <property type="evidence" value="ECO:0007669"/>
    <property type="project" value="UniProtKB-UniRule"/>
</dbReference>
<dbReference type="PANTHER" id="PTHR43406:SF1">
    <property type="entry name" value="TRYPTOPHAN SYNTHASE ALPHA CHAIN, CHLOROPLASTIC"/>
    <property type="match status" value="1"/>
</dbReference>
<dbReference type="PATRIC" id="fig|316.110.peg.1769"/>
<comment type="pathway">
    <text evidence="2 9">Amino-acid biosynthesis; L-tryptophan biosynthesis; L-tryptophan from chorismate: step 5/5.</text>
</comment>
<evidence type="ECO:0000256" key="9">
    <source>
        <dbReference type="HAMAP-Rule" id="MF_00131"/>
    </source>
</evidence>
<dbReference type="NCBIfam" id="TIGR00262">
    <property type="entry name" value="trpA"/>
    <property type="match status" value="1"/>
</dbReference>
<dbReference type="HAMAP" id="MF_00131">
    <property type="entry name" value="Trp_synth_alpha"/>
    <property type="match status" value="1"/>
</dbReference>
<dbReference type="SUPFAM" id="SSF51366">
    <property type="entry name" value="Ribulose-phoshate binding barrel"/>
    <property type="match status" value="1"/>
</dbReference>
<organism evidence="11 12">
    <name type="scientific">Stutzerimonas stutzeri</name>
    <name type="common">Pseudomonas stutzeri</name>
    <dbReference type="NCBI Taxonomy" id="316"/>
    <lineage>
        <taxon>Bacteria</taxon>
        <taxon>Pseudomonadati</taxon>
        <taxon>Pseudomonadota</taxon>
        <taxon>Gammaproteobacteria</taxon>
        <taxon>Pseudomonadales</taxon>
        <taxon>Pseudomonadaceae</taxon>
        <taxon>Stutzerimonas</taxon>
    </lineage>
</organism>
<keyword evidence="7 9" id="KW-0456">Lyase</keyword>
<evidence type="ECO:0000256" key="8">
    <source>
        <dbReference type="ARBA" id="ARBA00049047"/>
    </source>
</evidence>
<dbReference type="Proteomes" id="UP000032439">
    <property type="component" value="Unassembled WGS sequence"/>
</dbReference>
<feature type="active site" description="Proton acceptor" evidence="9">
    <location>
        <position position="64"/>
    </location>
</feature>
<evidence type="ECO:0000256" key="5">
    <source>
        <dbReference type="ARBA" id="ARBA00022822"/>
    </source>
</evidence>
<dbReference type="RefSeq" id="WP_044313699.1">
    <property type="nucleotide sequence ID" value="NZ_JXXD01000001.1"/>
</dbReference>
<sequence length="273" mass="28820">MSSVNSRLQTRFAQLKQEKRAALVTFVTAGDPDYATSLAILKGLPDAGADVIELGMPFTDPLADGPAIQLANIRALAAKQNLPKTLQMVREFRETNSSTPLVLMGYYNPIFAYGVERFVSDAKEAGVDGLIVVDLPPEHNDELCDPAQSAGIDFIRLTTPTTDDQRLPTVLNGSSGFVYYVSVAGVTGAGSATLEHVEEAVARLKRHTDLPVCVGFGIRTPEQAAAIARLTEGVVVGSALIDQIAGAKSPEDAVEGVLGLCRQISAGVRGARG</sequence>
<comment type="caution">
    <text evidence="11">The sequence shown here is derived from an EMBL/GenBank/DDBJ whole genome shotgun (WGS) entry which is preliminary data.</text>
</comment>
<dbReference type="Pfam" id="PF00290">
    <property type="entry name" value="Trp_syntA"/>
    <property type="match status" value="1"/>
</dbReference>
<keyword evidence="6 9" id="KW-0057">Aromatic amino acid biosynthesis</keyword>
<dbReference type="InterPro" id="IPR002028">
    <property type="entry name" value="Trp_synthase_suA"/>
</dbReference>
<evidence type="ECO:0000256" key="10">
    <source>
        <dbReference type="RuleBase" id="RU003662"/>
    </source>
</evidence>
<dbReference type="EMBL" id="JXXD01000001">
    <property type="protein sequence ID" value="KIZ38777.1"/>
    <property type="molecule type" value="Genomic_DNA"/>
</dbReference>
<dbReference type="InterPro" id="IPR013785">
    <property type="entry name" value="Aldolase_TIM"/>
</dbReference>
<accession>A0A0D7EGY5</accession>
<gene>
    <name evidence="9 11" type="primary">trpA</name>
    <name evidence="11" type="ORF">LO50_00035</name>
</gene>
<dbReference type="PROSITE" id="PS00167">
    <property type="entry name" value="TRP_SYNTHASE_ALPHA"/>
    <property type="match status" value="1"/>
</dbReference>
<keyword evidence="4 9" id="KW-0028">Amino-acid biosynthesis</keyword>
<comment type="catalytic activity">
    <reaction evidence="8 9">
        <text>(1S,2R)-1-C-(indol-3-yl)glycerol 3-phosphate + L-serine = D-glyceraldehyde 3-phosphate + L-tryptophan + H2O</text>
        <dbReference type="Rhea" id="RHEA:10532"/>
        <dbReference type="ChEBI" id="CHEBI:15377"/>
        <dbReference type="ChEBI" id="CHEBI:33384"/>
        <dbReference type="ChEBI" id="CHEBI:57912"/>
        <dbReference type="ChEBI" id="CHEBI:58866"/>
        <dbReference type="ChEBI" id="CHEBI:59776"/>
        <dbReference type="EC" id="4.2.1.20"/>
    </reaction>
</comment>
<evidence type="ECO:0000313" key="11">
    <source>
        <dbReference type="EMBL" id="KIZ38777.1"/>
    </source>
</evidence>
<comment type="function">
    <text evidence="1 9">The alpha subunit is responsible for the aldol cleavage of indoleglycerol phosphate to indole and glyceraldehyde 3-phosphate.</text>
</comment>
<proteinExistence type="inferred from homology"/>
<dbReference type="InterPro" id="IPR018204">
    <property type="entry name" value="Trp_synthase_alpha_AS"/>
</dbReference>
<name>A0A0D7EGY5_STUST</name>
<feature type="active site" description="Proton acceptor" evidence="9">
    <location>
        <position position="53"/>
    </location>
</feature>
<comment type="similarity">
    <text evidence="9 10">Belongs to the TrpA family.</text>
</comment>
<dbReference type="CDD" id="cd04724">
    <property type="entry name" value="Tryptophan_synthase_alpha"/>
    <property type="match status" value="1"/>
</dbReference>
<dbReference type="UniPathway" id="UPA00035">
    <property type="reaction ID" value="UER00044"/>
</dbReference>
<dbReference type="EC" id="4.2.1.20" evidence="9"/>
<dbReference type="AlphaFoldDB" id="A0A0D7EGY5"/>
<evidence type="ECO:0000256" key="7">
    <source>
        <dbReference type="ARBA" id="ARBA00023239"/>
    </source>
</evidence>
<dbReference type="InterPro" id="IPR011060">
    <property type="entry name" value="RibuloseP-bd_barrel"/>
</dbReference>
<dbReference type="FunFam" id="3.20.20.70:FF:000037">
    <property type="entry name" value="Tryptophan synthase alpha chain"/>
    <property type="match status" value="1"/>
</dbReference>
<comment type="subunit">
    <text evidence="3 9">Tetramer of two alpha and two beta chains.</text>
</comment>
<evidence type="ECO:0000313" key="12">
    <source>
        <dbReference type="Proteomes" id="UP000032439"/>
    </source>
</evidence>
<evidence type="ECO:0000256" key="6">
    <source>
        <dbReference type="ARBA" id="ARBA00023141"/>
    </source>
</evidence>
<evidence type="ECO:0000256" key="1">
    <source>
        <dbReference type="ARBA" id="ARBA00003365"/>
    </source>
</evidence>
<evidence type="ECO:0000256" key="3">
    <source>
        <dbReference type="ARBA" id="ARBA00011270"/>
    </source>
</evidence>
<reference evidence="11 12" key="1">
    <citation type="submission" date="2014-11" db="EMBL/GenBank/DDBJ databases">
        <title>Genomics and ecophysiology of heterotrophic nitrogen fixing bacteria isolated from estuarine surface water.</title>
        <authorList>
            <person name="Bentzon-Tilia M."/>
            <person name="Severin I."/>
            <person name="Hansen L.H."/>
            <person name="Riemann L."/>
        </authorList>
    </citation>
    <scope>NUCLEOTIDE SEQUENCE [LARGE SCALE GENOMIC DNA]</scope>
    <source>
        <strain evidence="11 12">BAL361</strain>
    </source>
</reference>
<keyword evidence="5 9" id="KW-0822">Tryptophan biosynthesis</keyword>
<evidence type="ECO:0000256" key="4">
    <source>
        <dbReference type="ARBA" id="ARBA00022605"/>
    </source>
</evidence>
<dbReference type="PANTHER" id="PTHR43406">
    <property type="entry name" value="TRYPTOPHAN SYNTHASE, ALPHA CHAIN"/>
    <property type="match status" value="1"/>
</dbReference>
<protein>
    <recommendedName>
        <fullName evidence="9">Tryptophan synthase alpha chain</fullName>
        <ecNumber evidence="9">4.2.1.20</ecNumber>
    </recommendedName>
</protein>
<dbReference type="Gene3D" id="3.20.20.70">
    <property type="entry name" value="Aldolase class I"/>
    <property type="match status" value="1"/>
</dbReference>
<evidence type="ECO:0000256" key="2">
    <source>
        <dbReference type="ARBA" id="ARBA00004733"/>
    </source>
</evidence>
<dbReference type="GO" id="GO:0005829">
    <property type="term" value="C:cytosol"/>
    <property type="evidence" value="ECO:0007669"/>
    <property type="project" value="TreeGrafter"/>
</dbReference>